<evidence type="ECO:0000256" key="6">
    <source>
        <dbReference type="ARBA" id="ARBA00025589"/>
    </source>
</evidence>
<evidence type="ECO:0000259" key="7">
    <source>
        <dbReference type="PROSITE" id="PS50173"/>
    </source>
</evidence>
<dbReference type="Pfam" id="PF00817">
    <property type="entry name" value="IMS"/>
    <property type="match status" value="1"/>
</dbReference>
<comment type="caution">
    <text evidence="8">The sequence shown here is derived from an EMBL/GenBank/DDBJ whole genome shotgun (WGS) entry which is preliminary data.</text>
</comment>
<dbReference type="InterPro" id="IPR043128">
    <property type="entry name" value="Rev_trsase/Diguanyl_cyclase"/>
</dbReference>
<evidence type="ECO:0000313" key="8">
    <source>
        <dbReference type="EMBL" id="GEK86653.1"/>
    </source>
</evidence>
<dbReference type="GO" id="GO:0006281">
    <property type="term" value="P:DNA repair"/>
    <property type="evidence" value="ECO:0007669"/>
    <property type="project" value="UniProtKB-KW"/>
</dbReference>
<keyword evidence="2" id="KW-0227">DNA damage</keyword>
<keyword evidence="4" id="KW-0234">DNA repair</keyword>
<dbReference type="AlphaFoldDB" id="A0A511AH29"/>
<dbReference type="InterPro" id="IPR025188">
    <property type="entry name" value="DUF4113"/>
</dbReference>
<dbReference type="PROSITE" id="PS50173">
    <property type="entry name" value="UMUC"/>
    <property type="match status" value="1"/>
</dbReference>
<evidence type="ECO:0000256" key="5">
    <source>
        <dbReference type="ARBA" id="ARBA00023236"/>
    </source>
</evidence>
<comment type="function">
    <text evidence="6">Poorly processive, error-prone DNA polymerase involved in untargeted mutagenesis. Copies undamaged DNA at stalled replication forks, which arise in vivo from mismatched or misaligned primer ends. These misaligned primers can be extended by PolIV. Exhibits no 3'-5' exonuclease (proofreading) activity. May be involved in translesional synthesis, in conjunction with the beta clamp from PolIII.</text>
</comment>
<dbReference type="InterPro" id="IPR001126">
    <property type="entry name" value="UmuC"/>
</dbReference>
<dbReference type="Pfam" id="PF13438">
    <property type="entry name" value="DUF4113"/>
    <property type="match status" value="1"/>
</dbReference>
<dbReference type="GO" id="GO:0042276">
    <property type="term" value="P:error-prone translesion synthesis"/>
    <property type="evidence" value="ECO:0007669"/>
    <property type="project" value="TreeGrafter"/>
</dbReference>
<dbReference type="PANTHER" id="PTHR11076:SF34">
    <property type="entry name" value="PROTEIN UMUC"/>
    <property type="match status" value="1"/>
</dbReference>
<gene>
    <name evidence="8" type="primary">umuC</name>
    <name evidence="8" type="ORF">MAE01_18290</name>
</gene>
<comment type="similarity">
    <text evidence="1">Belongs to the DNA polymerase type-Y family.</text>
</comment>
<evidence type="ECO:0000313" key="9">
    <source>
        <dbReference type="Proteomes" id="UP000321225"/>
    </source>
</evidence>
<organism evidence="8 9">
    <name type="scientific">Microbacterium aerolatum</name>
    <dbReference type="NCBI Taxonomy" id="153731"/>
    <lineage>
        <taxon>Bacteria</taxon>
        <taxon>Bacillati</taxon>
        <taxon>Actinomycetota</taxon>
        <taxon>Actinomycetes</taxon>
        <taxon>Micrococcales</taxon>
        <taxon>Microbacteriaceae</taxon>
        <taxon>Microbacterium</taxon>
    </lineage>
</organism>
<protein>
    <submittedName>
        <fullName evidence="8">DNA polymerase V subunit UmuC</fullName>
    </submittedName>
</protein>
<keyword evidence="3" id="KW-0741">SOS mutagenesis</keyword>
<dbReference type="InterPro" id="IPR017961">
    <property type="entry name" value="DNA_pol_Y-fam_little_finger"/>
</dbReference>
<evidence type="ECO:0000256" key="3">
    <source>
        <dbReference type="ARBA" id="ARBA00023199"/>
    </source>
</evidence>
<sequence length="328" mass="36514">MYSIDEAFLSVDRRTAADVEAMTRVGRDIRDTLRRLIGVPVCVGIAPTRTLAKLANRTAKKIDVFDGVCVWPATRPDWRQRLMEALPVSEVWGIAGRLERRLNGYGVRSIWDLATVDPVQVRKWFNVVVMRTALELRGVACIGPEEDRTGKKDQLIVSRSFSEKVTTRDGIRQALSVYAQQAAARLVRHSQVARSVDAFAGTSHWTEQKHYPSVRVRLPFPTADPVELTRAAHQLLNQIEDGTRYARAGLMLTDLLPAGVHLPLEPFRQPHEDAGIAALVDGVQKKAGKDALGLGYGGFRPGPSWQMKRGMLTPRATTHWAELARVRA</sequence>
<dbReference type="PANTHER" id="PTHR11076">
    <property type="entry name" value="DNA REPAIR POLYMERASE UMUC / TRANSFERASE FAMILY MEMBER"/>
    <property type="match status" value="1"/>
</dbReference>
<reference evidence="8 9" key="1">
    <citation type="submission" date="2019-07" db="EMBL/GenBank/DDBJ databases">
        <title>Whole genome shotgun sequence of Microbacterium aerolatum NBRC 103071.</title>
        <authorList>
            <person name="Hosoyama A."/>
            <person name="Uohara A."/>
            <person name="Ohji S."/>
            <person name="Ichikawa N."/>
        </authorList>
    </citation>
    <scope>NUCLEOTIDE SEQUENCE [LARGE SCALE GENOMIC DNA]</scope>
    <source>
        <strain evidence="8 9">NBRC 103071</strain>
    </source>
</reference>
<keyword evidence="9" id="KW-1185">Reference proteome</keyword>
<evidence type="ECO:0000256" key="4">
    <source>
        <dbReference type="ARBA" id="ARBA00023204"/>
    </source>
</evidence>
<dbReference type="Proteomes" id="UP000321225">
    <property type="component" value="Unassembled WGS sequence"/>
</dbReference>
<dbReference type="GO" id="GO:0003684">
    <property type="term" value="F:damaged DNA binding"/>
    <property type="evidence" value="ECO:0007669"/>
    <property type="project" value="InterPro"/>
</dbReference>
<evidence type="ECO:0000256" key="2">
    <source>
        <dbReference type="ARBA" id="ARBA00022763"/>
    </source>
</evidence>
<dbReference type="GO" id="GO:0005829">
    <property type="term" value="C:cytosol"/>
    <property type="evidence" value="ECO:0007669"/>
    <property type="project" value="TreeGrafter"/>
</dbReference>
<feature type="domain" description="UmuC" evidence="7">
    <location>
        <begin position="1"/>
        <end position="95"/>
    </location>
</feature>
<evidence type="ECO:0000256" key="1">
    <source>
        <dbReference type="ARBA" id="ARBA00010945"/>
    </source>
</evidence>
<dbReference type="Gene3D" id="3.30.70.270">
    <property type="match status" value="1"/>
</dbReference>
<keyword evidence="5" id="KW-0742">SOS response</keyword>
<accession>A0A511AH29</accession>
<dbReference type="GO" id="GO:0003887">
    <property type="term" value="F:DNA-directed DNA polymerase activity"/>
    <property type="evidence" value="ECO:0007669"/>
    <property type="project" value="TreeGrafter"/>
</dbReference>
<dbReference type="InterPro" id="IPR050116">
    <property type="entry name" value="DNA_polymerase-Y"/>
</dbReference>
<dbReference type="Gene3D" id="1.10.150.20">
    <property type="entry name" value="5' to 3' exonuclease, C-terminal subdomain"/>
    <property type="match status" value="1"/>
</dbReference>
<proteinExistence type="inferred from homology"/>
<dbReference type="GO" id="GO:0009432">
    <property type="term" value="P:SOS response"/>
    <property type="evidence" value="ECO:0007669"/>
    <property type="project" value="UniProtKB-KW"/>
</dbReference>
<name>A0A511AH29_9MICO</name>
<dbReference type="SUPFAM" id="SSF56672">
    <property type="entry name" value="DNA/RNA polymerases"/>
    <property type="match status" value="1"/>
</dbReference>
<dbReference type="InterPro" id="IPR043502">
    <property type="entry name" value="DNA/RNA_pol_sf"/>
</dbReference>
<dbReference type="Pfam" id="PF11799">
    <property type="entry name" value="IMS_C"/>
    <property type="match status" value="1"/>
</dbReference>
<dbReference type="EMBL" id="BJUW01000007">
    <property type="protein sequence ID" value="GEK86653.1"/>
    <property type="molecule type" value="Genomic_DNA"/>
</dbReference>